<dbReference type="OrthoDB" id="8774963at2"/>
<reference evidence="1" key="3">
    <citation type="submission" date="2022-12" db="EMBL/GenBank/DDBJ databases">
        <authorList>
            <person name="Sun Q."/>
            <person name="Kim S."/>
        </authorList>
    </citation>
    <scope>NUCLEOTIDE SEQUENCE</scope>
    <source>
        <strain evidence="1">KCTC 12344</strain>
    </source>
</reference>
<evidence type="ECO:0000313" key="4">
    <source>
        <dbReference type="Proteomes" id="UP000619512"/>
    </source>
</evidence>
<dbReference type="EMBL" id="CP038026">
    <property type="protein sequence ID" value="QBQ35164.1"/>
    <property type="molecule type" value="Genomic_DNA"/>
</dbReference>
<gene>
    <name evidence="2" type="ORF">E1742_02525</name>
    <name evidence="1" type="ORF">GCM10007388_43790</name>
</gene>
<evidence type="ECO:0000313" key="3">
    <source>
        <dbReference type="Proteomes" id="UP000294359"/>
    </source>
</evidence>
<protein>
    <submittedName>
        <fullName evidence="1">Uncharacterized protein</fullName>
    </submittedName>
</protein>
<name>A0A4P7B9V4_9BURK</name>
<sequence>MFYPYAATKDDADPLGKLIGSHQYKKFGADADKDYNNPVGHGLHPVYMLFQPLKDVTIAAVEDIEQGDSSGRAGMTGVYLSIKGGKVVDQSTGECLLQPDYSCTYINGEKVYQLLDTGKFVKVRKWIRRAHFRVVRSRVAFNAVSVHSDDAIVADVLPDCHVTGGYECTCRLAGRHVEVRAHDGLFRADGQYVAARRNAGRARKRGSVVRFLRCPIQRR</sequence>
<dbReference type="AlphaFoldDB" id="A0A4P7B9V4"/>
<evidence type="ECO:0000313" key="1">
    <source>
        <dbReference type="EMBL" id="GGZ05338.1"/>
    </source>
</evidence>
<accession>A0A4P7B9V4</accession>
<organism evidence="1 4">
    <name type="scientific">Pseudoduganella plicata</name>
    <dbReference type="NCBI Taxonomy" id="321984"/>
    <lineage>
        <taxon>Bacteria</taxon>
        <taxon>Pseudomonadati</taxon>
        <taxon>Pseudomonadota</taxon>
        <taxon>Betaproteobacteria</taxon>
        <taxon>Burkholderiales</taxon>
        <taxon>Oxalobacteraceae</taxon>
        <taxon>Telluria group</taxon>
        <taxon>Pseudoduganella</taxon>
    </lineage>
</organism>
<evidence type="ECO:0000313" key="2">
    <source>
        <dbReference type="EMBL" id="QBQ35164.1"/>
    </source>
</evidence>
<dbReference type="EMBL" id="BMWW01000009">
    <property type="protein sequence ID" value="GGZ05338.1"/>
    <property type="molecule type" value="Genomic_DNA"/>
</dbReference>
<dbReference type="Proteomes" id="UP000294359">
    <property type="component" value="Chromosome"/>
</dbReference>
<dbReference type="Proteomes" id="UP000619512">
    <property type="component" value="Unassembled WGS sequence"/>
</dbReference>
<reference evidence="2 3" key="2">
    <citation type="submission" date="2019-03" db="EMBL/GenBank/DDBJ databases">
        <title>Draft Genome Sequences of Six Type Strains of the Genus Massilia.</title>
        <authorList>
            <person name="Miess H."/>
            <person name="Frediansyhah A."/>
            <person name="Gross H."/>
        </authorList>
    </citation>
    <scope>NUCLEOTIDE SEQUENCE [LARGE SCALE GENOMIC DNA]</scope>
    <source>
        <strain evidence="2 3">DSM 17505</strain>
    </source>
</reference>
<keyword evidence="3" id="KW-1185">Reference proteome</keyword>
<dbReference type="RefSeq" id="WP_134383404.1">
    <property type="nucleotide sequence ID" value="NZ_BMWW01000009.1"/>
</dbReference>
<reference evidence="1" key="1">
    <citation type="journal article" date="2014" name="Int. J. Syst. Evol. Microbiol.">
        <title>Complete genome sequence of Corynebacterium casei LMG S-19264T (=DSM 44701T), isolated from a smear-ripened cheese.</title>
        <authorList>
            <consortium name="US DOE Joint Genome Institute (JGI-PGF)"/>
            <person name="Walter F."/>
            <person name="Albersmeier A."/>
            <person name="Kalinowski J."/>
            <person name="Ruckert C."/>
        </authorList>
    </citation>
    <scope>NUCLEOTIDE SEQUENCE</scope>
    <source>
        <strain evidence="1">KCTC 12344</strain>
    </source>
</reference>
<proteinExistence type="predicted"/>